<dbReference type="GeneID" id="9800986"/>
<name>E3NFH2_CAERE</name>
<dbReference type="AlphaFoldDB" id="E3NFH2"/>
<dbReference type="CTD" id="9800986"/>
<protein>
    <submittedName>
        <fullName evidence="1">Uncharacterized protein</fullName>
    </submittedName>
</protein>
<evidence type="ECO:0000313" key="2">
    <source>
        <dbReference type="Proteomes" id="UP000008281"/>
    </source>
</evidence>
<dbReference type="KEGG" id="crq:GCK72_022073"/>
<organism evidence="2">
    <name type="scientific">Caenorhabditis remanei</name>
    <name type="common">Caenorhabditis vulgaris</name>
    <dbReference type="NCBI Taxonomy" id="31234"/>
    <lineage>
        <taxon>Eukaryota</taxon>
        <taxon>Metazoa</taxon>
        <taxon>Ecdysozoa</taxon>
        <taxon>Nematoda</taxon>
        <taxon>Chromadorea</taxon>
        <taxon>Rhabditida</taxon>
        <taxon>Rhabditina</taxon>
        <taxon>Rhabditomorpha</taxon>
        <taxon>Rhabditoidea</taxon>
        <taxon>Rhabditidae</taxon>
        <taxon>Peloderinae</taxon>
        <taxon>Caenorhabditis</taxon>
    </lineage>
</organism>
<dbReference type="EMBL" id="DS268637">
    <property type="protein sequence ID" value="EFO96090.1"/>
    <property type="molecule type" value="Genomic_DNA"/>
</dbReference>
<gene>
    <name evidence="1" type="ORF">CRE_18246</name>
</gene>
<dbReference type="RefSeq" id="XP_003092837.2">
    <property type="nucleotide sequence ID" value="XM_003092789.2"/>
</dbReference>
<proteinExistence type="predicted"/>
<dbReference type="HOGENOM" id="CLU_807092_0_0_1"/>
<keyword evidence="2" id="KW-1185">Reference proteome</keyword>
<accession>E3NFH2</accession>
<dbReference type="Proteomes" id="UP000008281">
    <property type="component" value="Unassembled WGS sequence"/>
</dbReference>
<reference evidence="1" key="1">
    <citation type="submission" date="2007-07" db="EMBL/GenBank/DDBJ databases">
        <title>PCAP assembly of the Caenorhabditis remanei genome.</title>
        <authorList>
            <consortium name="The Caenorhabditis remanei Sequencing Consortium"/>
            <person name="Wilson R.K."/>
        </authorList>
    </citation>
    <scope>NUCLEOTIDE SEQUENCE [LARGE SCALE GENOMIC DNA]</scope>
    <source>
        <strain evidence="1">PB4641</strain>
    </source>
</reference>
<evidence type="ECO:0000313" key="1">
    <source>
        <dbReference type="EMBL" id="EFO96090.1"/>
    </source>
</evidence>
<sequence>MYDTRATTRYKTTESRDAKVNKKVEINKFHKWAKLPVEVKKLVFEKLENRDRCKVRLTARTEKTLVDMIPMKLDIIKFYYDRQANRWFLNTAIERLEGQQKAPRRQEANTAAHQFVNFFKHRGFTLCLAKFDMFGFYENSWEAFVYLVEYAKQQRMKFRVTNLSIRTNDDCPIEKMVEFVEMFDEDVLEQFEFFCHKPHVQKAFVNTPQWKKCLKLKLDMSRYGVRFNEDDIPDIRYNHALHCNNLAVYVDGMSVKVLQRIIKRFQSKTLPVGQCLYIHFRNYYPIKKHLKVLYNYRAPKDTHWMTFKFTHRYPMEATEEQELVLEFGEFSIKGIVEKKKPIVM</sequence>